<evidence type="ECO:0000256" key="9">
    <source>
        <dbReference type="ARBA" id="ARBA00022763"/>
    </source>
</evidence>
<dbReference type="GO" id="GO:0005524">
    <property type="term" value="F:ATP binding"/>
    <property type="evidence" value="ECO:0007669"/>
    <property type="project" value="UniProtKB-KW"/>
</dbReference>
<evidence type="ECO:0000256" key="15">
    <source>
        <dbReference type="ARBA" id="ARBA00023172"/>
    </source>
</evidence>
<dbReference type="PANTHER" id="PTHR42705">
    <property type="entry name" value="BIFUNCTIONAL NON-HOMOLOGOUS END JOINING PROTEIN LIGD"/>
    <property type="match status" value="1"/>
</dbReference>
<dbReference type="Pfam" id="PF21686">
    <property type="entry name" value="LigD_Prim-Pol"/>
    <property type="match status" value="1"/>
</dbReference>
<dbReference type="NCBIfam" id="TIGR02778">
    <property type="entry name" value="ligD_pol"/>
    <property type="match status" value="1"/>
</dbReference>
<keyword evidence="6" id="KW-0540">Nuclease</keyword>
<keyword evidence="9" id="KW-0227">DNA damage</keyword>
<evidence type="ECO:0000256" key="20">
    <source>
        <dbReference type="ARBA" id="ARBA00034003"/>
    </source>
</evidence>
<evidence type="ECO:0000256" key="10">
    <source>
        <dbReference type="ARBA" id="ARBA00022801"/>
    </source>
</evidence>
<evidence type="ECO:0000256" key="19">
    <source>
        <dbReference type="ARBA" id="ARBA00029943"/>
    </source>
</evidence>
<feature type="region of interest" description="Disordered" evidence="21">
    <location>
        <begin position="186"/>
        <end position="227"/>
    </location>
</feature>
<dbReference type="InterPro" id="IPR052171">
    <property type="entry name" value="NHEJ_LigD"/>
</dbReference>
<dbReference type="OrthoDB" id="9802472at2"/>
<name>A0A1R1JSQ7_ALCXX</name>
<dbReference type="SUPFAM" id="SSF56091">
    <property type="entry name" value="DNA ligase/mRNA capping enzyme, catalytic domain"/>
    <property type="match status" value="1"/>
</dbReference>
<keyword evidence="5" id="KW-0548">Nucleotidyltransferase</keyword>
<evidence type="ECO:0000256" key="5">
    <source>
        <dbReference type="ARBA" id="ARBA00022695"/>
    </source>
</evidence>
<dbReference type="GO" id="GO:0003910">
    <property type="term" value="F:DNA ligase (ATP) activity"/>
    <property type="evidence" value="ECO:0007669"/>
    <property type="project" value="UniProtKB-EC"/>
</dbReference>
<keyword evidence="8" id="KW-0547">Nucleotide-binding</keyword>
<evidence type="ECO:0000256" key="13">
    <source>
        <dbReference type="ARBA" id="ARBA00022932"/>
    </source>
</evidence>
<sequence>MADTLAKYRAKRNFNVTSEPAEGGQANEAARAFVIQKHWASRLHYDFRLELDGAMKSWAVPKGPSYDPSVKRMAVQVEDHPIAYNRFEGEIPKGQYGAGKVIIWDRGTWAPVGDPADGYRRGHLKFDLHGVKMRGRWALIRMKGRESEKQPPWLLVKDRDEHARAESEFSVVDEQPDSVATLPETGARAVPAAAPGARPDAATSPSSPSSPSASGGGASGLPGEAAPLPELLKPQLATLVEGVPRQAGDDWIYEMKFDGYRLLARLRDGQVRLYTRNGHDWGPKLPHLVRALQRLPLPDAWIDGEIVMLADNGAPSFQALQNAFDGERTGGILFYAFDLPYVTGRDLRQEPLRVRRAVLARVMEAAGGDPLRFSEAFDAAPADLVASACKMGLEGIIAKRLSAPYVSRRSDSWLKLKCARRQEFVIAGYTDPKGARVGLGALLLAYHDEDGGLVYAGKVGTGFDDMGLAALQRRLSALETERPAVKAAGIGRGVHWVRPELVAEVSFGEWTASGHVRHPVFRGLRTDKPARAITREAAMGADTMQSDDAAGETGKTKTGKTKTGKSKNDKAKTDKAKTAKAKAGKAKPGAGKLTHPERVIDPSTGLTKLDLARYDGLVAPMLLRHLKDRPVSFLRAPSGLKGEFFFQKHLEAPMPGVRPLPRELDPDHPPLMEVPTPQAIMSAAQMNVVEFHTWNAVKSAIDKPDRMLFDLDPGEGVAWPSMQQAARLVHVMLEEIGLRSWLKTSGGKGLHVVVPLRRQYDWDTVKAFSQAIVQHLARTLPQVFVAKSGPRNRVGRIFADYLRNGFGATTVAAWSARARPGMGVSVPLAWDELDEVRASDQWTIANIHTRLDVGDAPWDDYTPQALGAAMKAMDFKPDSGGQGASARQ</sequence>
<dbReference type="Gene3D" id="3.30.470.30">
    <property type="entry name" value="DNA ligase/mRNA capping enzyme"/>
    <property type="match status" value="1"/>
</dbReference>
<keyword evidence="13" id="KW-0239">DNA-directed DNA polymerase</keyword>
<dbReference type="InterPro" id="IPR014145">
    <property type="entry name" value="LigD_pol_dom"/>
</dbReference>
<dbReference type="NCBIfam" id="NF004628">
    <property type="entry name" value="PRK05972.1"/>
    <property type="match status" value="1"/>
</dbReference>
<feature type="compositionally biased region" description="Low complexity" evidence="21">
    <location>
        <begin position="186"/>
        <end position="213"/>
    </location>
</feature>
<proteinExistence type="predicted"/>
<dbReference type="GO" id="GO:0046872">
    <property type="term" value="F:metal ion binding"/>
    <property type="evidence" value="ECO:0007669"/>
    <property type="project" value="UniProtKB-KW"/>
</dbReference>
<dbReference type="GO" id="GO:0006310">
    <property type="term" value="P:DNA recombination"/>
    <property type="evidence" value="ECO:0007669"/>
    <property type="project" value="UniProtKB-KW"/>
</dbReference>
<evidence type="ECO:0000256" key="8">
    <source>
        <dbReference type="ARBA" id="ARBA00022741"/>
    </source>
</evidence>
<evidence type="ECO:0000256" key="16">
    <source>
        <dbReference type="ARBA" id="ARBA00023204"/>
    </source>
</evidence>
<dbReference type="Gene3D" id="2.40.50.140">
    <property type="entry name" value="Nucleic acid-binding proteins"/>
    <property type="match status" value="1"/>
</dbReference>
<dbReference type="SUPFAM" id="SSF50249">
    <property type="entry name" value="Nucleic acid-binding proteins"/>
    <property type="match status" value="1"/>
</dbReference>
<evidence type="ECO:0000256" key="3">
    <source>
        <dbReference type="ARBA" id="ARBA00022598"/>
    </source>
</evidence>
<dbReference type="GO" id="GO:0003887">
    <property type="term" value="F:DNA-directed DNA polymerase activity"/>
    <property type="evidence" value="ECO:0007669"/>
    <property type="project" value="UniProtKB-KW"/>
</dbReference>
<dbReference type="RefSeq" id="WP_076412269.1">
    <property type="nucleotide sequence ID" value="NZ_AP028040.1"/>
</dbReference>
<protein>
    <recommendedName>
        <fullName evidence="2">DNA ligase (ATP)</fullName>
        <ecNumber evidence="2">6.5.1.1</ecNumber>
    </recommendedName>
    <alternativeName>
        <fullName evidence="19">NHEJ DNA polymerase</fullName>
    </alternativeName>
</protein>
<evidence type="ECO:0000256" key="14">
    <source>
        <dbReference type="ARBA" id="ARBA00023125"/>
    </source>
</evidence>
<evidence type="ECO:0000256" key="1">
    <source>
        <dbReference type="ARBA" id="ARBA00001936"/>
    </source>
</evidence>
<dbReference type="PANTHER" id="PTHR42705:SF2">
    <property type="entry name" value="BIFUNCTIONAL NON-HOMOLOGOUS END JOINING PROTEIN LIGD"/>
    <property type="match status" value="1"/>
</dbReference>
<feature type="compositionally biased region" description="Basic and acidic residues" evidence="21">
    <location>
        <begin position="566"/>
        <end position="577"/>
    </location>
</feature>
<evidence type="ECO:0000256" key="4">
    <source>
        <dbReference type="ARBA" id="ARBA00022679"/>
    </source>
</evidence>
<comment type="catalytic activity">
    <reaction evidence="20">
        <text>ATP + (deoxyribonucleotide)n-3'-hydroxyl + 5'-phospho-(deoxyribonucleotide)m = (deoxyribonucleotide)n+m + AMP + diphosphate.</text>
        <dbReference type="EC" id="6.5.1.1"/>
    </reaction>
</comment>
<organism evidence="23 24">
    <name type="scientific">Alcaligenes xylosoxydans xylosoxydans</name>
    <name type="common">Achromobacter xylosoxidans</name>
    <dbReference type="NCBI Taxonomy" id="85698"/>
    <lineage>
        <taxon>Bacteria</taxon>
        <taxon>Pseudomonadati</taxon>
        <taxon>Pseudomonadota</taxon>
        <taxon>Betaproteobacteria</taxon>
        <taxon>Burkholderiales</taxon>
        <taxon>Alcaligenaceae</taxon>
        <taxon>Achromobacter</taxon>
    </lineage>
</organism>
<dbReference type="Pfam" id="PF04679">
    <property type="entry name" value="DNA_ligase_A_C"/>
    <property type="match status" value="1"/>
</dbReference>
<evidence type="ECO:0000313" key="23">
    <source>
        <dbReference type="EMBL" id="OMG86339.1"/>
    </source>
</evidence>
<evidence type="ECO:0000256" key="12">
    <source>
        <dbReference type="ARBA" id="ARBA00022840"/>
    </source>
</evidence>
<evidence type="ECO:0000313" key="24">
    <source>
        <dbReference type="Proteomes" id="UP000187251"/>
    </source>
</evidence>
<feature type="domain" description="ATP-dependent DNA ligase family profile" evidence="22">
    <location>
        <begin position="334"/>
        <end position="431"/>
    </location>
</feature>
<evidence type="ECO:0000259" key="22">
    <source>
        <dbReference type="PROSITE" id="PS50160"/>
    </source>
</evidence>
<dbReference type="InterPro" id="IPR012309">
    <property type="entry name" value="DNA_ligase_ATP-dep_C"/>
</dbReference>
<dbReference type="InterPro" id="IPR033651">
    <property type="entry name" value="PaeLigD_Pol-like"/>
</dbReference>
<keyword evidence="18" id="KW-0511">Multifunctional enzyme</keyword>
<comment type="cofactor">
    <cofactor evidence="1">
        <name>Mn(2+)</name>
        <dbReference type="ChEBI" id="CHEBI:29035"/>
    </cofactor>
</comment>
<comment type="caution">
    <text evidence="23">The sequence shown here is derived from an EMBL/GenBank/DDBJ whole genome shotgun (WGS) entry which is preliminary data.</text>
</comment>
<evidence type="ECO:0000256" key="7">
    <source>
        <dbReference type="ARBA" id="ARBA00022723"/>
    </source>
</evidence>
<evidence type="ECO:0000256" key="21">
    <source>
        <dbReference type="SAM" id="MobiDB-lite"/>
    </source>
</evidence>
<keyword evidence="7" id="KW-0479">Metal-binding</keyword>
<keyword evidence="3 23" id="KW-0436">Ligase</keyword>
<keyword evidence="10" id="KW-0378">Hydrolase</keyword>
<dbReference type="InterPro" id="IPR012340">
    <property type="entry name" value="NA-bd_OB-fold"/>
</dbReference>
<gene>
    <name evidence="23" type="primary">ligD</name>
    <name evidence="23" type="ORF">BIZ92_26085</name>
</gene>
<dbReference type="NCBIfam" id="TIGR02777">
    <property type="entry name" value="LigD_PE_dom"/>
    <property type="match status" value="1"/>
</dbReference>
<dbReference type="Proteomes" id="UP000187251">
    <property type="component" value="Unassembled WGS sequence"/>
</dbReference>
<dbReference type="Gene3D" id="3.90.920.10">
    <property type="entry name" value="DNA primase, PRIM domain"/>
    <property type="match status" value="1"/>
</dbReference>
<dbReference type="NCBIfam" id="TIGR02779">
    <property type="entry name" value="NHEJ_ligase_lig"/>
    <property type="match status" value="1"/>
</dbReference>
<dbReference type="EC" id="6.5.1.1" evidence="2"/>
<reference evidence="23 24" key="1">
    <citation type="submission" date="2016-09" db="EMBL/GenBank/DDBJ databases">
        <title>Phylogenomics of Achromobacter.</title>
        <authorList>
            <person name="Jeukens J."/>
            <person name="Freschi L."/>
            <person name="Vincent A.T."/>
            <person name="Emond-Rheault J.-G."/>
            <person name="Kukavica-Ibrulj I."/>
            <person name="Charette S.J."/>
            <person name="Levesque R.C."/>
        </authorList>
    </citation>
    <scope>NUCLEOTIDE SEQUENCE [LARGE SCALE GENOMIC DNA]</scope>
    <source>
        <strain evidence="23 24">AUS488</strain>
    </source>
</reference>
<dbReference type="Gene3D" id="3.30.1490.70">
    <property type="match status" value="1"/>
</dbReference>
<dbReference type="NCBIfam" id="TIGR02776">
    <property type="entry name" value="NHEJ_ligase_prk"/>
    <property type="match status" value="1"/>
</dbReference>
<dbReference type="CDD" id="cd04862">
    <property type="entry name" value="PaeLigD_Pol_like"/>
    <property type="match status" value="1"/>
</dbReference>
<evidence type="ECO:0000256" key="2">
    <source>
        <dbReference type="ARBA" id="ARBA00012727"/>
    </source>
</evidence>
<dbReference type="PROSITE" id="PS50160">
    <property type="entry name" value="DNA_LIGASE_A3"/>
    <property type="match status" value="1"/>
</dbReference>
<feature type="region of interest" description="Disordered" evidence="21">
    <location>
        <begin position="538"/>
        <end position="599"/>
    </location>
</feature>
<keyword evidence="15" id="KW-0233">DNA recombination</keyword>
<evidence type="ECO:0000256" key="6">
    <source>
        <dbReference type="ARBA" id="ARBA00022722"/>
    </source>
</evidence>
<dbReference type="EMBL" id="MJMN01000015">
    <property type="protein sequence ID" value="OMG86339.1"/>
    <property type="molecule type" value="Genomic_DNA"/>
</dbReference>
<keyword evidence="16" id="KW-0234">DNA repair</keyword>
<dbReference type="InterPro" id="IPR012310">
    <property type="entry name" value="DNA_ligase_ATP-dep_cent"/>
</dbReference>
<dbReference type="Pfam" id="PF13298">
    <property type="entry name" value="LigD_N"/>
    <property type="match status" value="1"/>
</dbReference>
<dbReference type="GO" id="GO:0006281">
    <property type="term" value="P:DNA repair"/>
    <property type="evidence" value="ECO:0007669"/>
    <property type="project" value="UniProtKB-KW"/>
</dbReference>
<evidence type="ECO:0000256" key="11">
    <source>
        <dbReference type="ARBA" id="ARBA00022839"/>
    </source>
</evidence>
<keyword evidence="12" id="KW-0067">ATP-binding</keyword>
<accession>A0A1R1JSQ7</accession>
<keyword evidence="4" id="KW-0808">Transferase</keyword>
<dbReference type="Pfam" id="PF01068">
    <property type="entry name" value="DNA_ligase_A_M"/>
    <property type="match status" value="1"/>
</dbReference>
<dbReference type="CDD" id="cd07906">
    <property type="entry name" value="Adenylation_DNA_ligase_LigD_LigC"/>
    <property type="match status" value="1"/>
</dbReference>
<evidence type="ECO:0000256" key="18">
    <source>
        <dbReference type="ARBA" id="ARBA00023268"/>
    </source>
</evidence>
<evidence type="ECO:0000256" key="17">
    <source>
        <dbReference type="ARBA" id="ARBA00023211"/>
    </source>
</evidence>
<keyword evidence="11" id="KW-0269">Exonuclease</keyword>
<keyword evidence="14" id="KW-0238">DNA-binding</keyword>
<dbReference type="AlphaFoldDB" id="A0A1R1JSQ7"/>
<dbReference type="InterPro" id="IPR014144">
    <property type="entry name" value="LigD_PE_domain"/>
</dbReference>
<dbReference type="InterPro" id="IPR014146">
    <property type="entry name" value="LigD_ligase_dom"/>
</dbReference>
<dbReference type="GO" id="GO:0003677">
    <property type="term" value="F:DNA binding"/>
    <property type="evidence" value="ECO:0007669"/>
    <property type="project" value="UniProtKB-KW"/>
</dbReference>
<dbReference type="InterPro" id="IPR014143">
    <property type="entry name" value="NHEJ_ligase_prk"/>
</dbReference>
<keyword evidence="17" id="KW-0464">Manganese</keyword>
<dbReference type="GO" id="GO:0004527">
    <property type="term" value="F:exonuclease activity"/>
    <property type="evidence" value="ECO:0007669"/>
    <property type="project" value="UniProtKB-KW"/>
</dbReference>
<dbReference type="CDD" id="cd07971">
    <property type="entry name" value="OBF_DNA_ligase_LigD"/>
    <property type="match status" value="1"/>
</dbReference>